<organism evidence="1 2">
    <name type="scientific">Magallana gigas</name>
    <name type="common">Pacific oyster</name>
    <name type="synonym">Crassostrea gigas</name>
    <dbReference type="NCBI Taxonomy" id="29159"/>
    <lineage>
        <taxon>Eukaryota</taxon>
        <taxon>Metazoa</taxon>
        <taxon>Spiralia</taxon>
        <taxon>Lophotrochozoa</taxon>
        <taxon>Mollusca</taxon>
        <taxon>Bivalvia</taxon>
        <taxon>Autobranchia</taxon>
        <taxon>Pteriomorphia</taxon>
        <taxon>Ostreida</taxon>
        <taxon>Ostreoidea</taxon>
        <taxon>Ostreidae</taxon>
        <taxon>Magallana</taxon>
    </lineage>
</organism>
<evidence type="ECO:0000313" key="2">
    <source>
        <dbReference type="Proteomes" id="UP000005408"/>
    </source>
</evidence>
<name>A0A8W8LCJ9_MAGGI</name>
<sequence>RISNLPCYQSRDRLCQSEISKRLSVLFHTILNLQGDQDLSVRLMAPYIGQLPMPEDYRLQELSSLTRNFSASYLRL</sequence>
<accession>A0A8W8LCJ9</accession>
<dbReference type="AlphaFoldDB" id="A0A8W8LCJ9"/>
<dbReference type="Proteomes" id="UP000005408">
    <property type="component" value="Unassembled WGS sequence"/>
</dbReference>
<reference evidence="1" key="1">
    <citation type="submission" date="2022-08" db="UniProtKB">
        <authorList>
            <consortium name="EnsemblMetazoa"/>
        </authorList>
    </citation>
    <scope>IDENTIFICATION</scope>
    <source>
        <strain evidence="1">05x7-T-G4-1.051#20</strain>
    </source>
</reference>
<protein>
    <submittedName>
        <fullName evidence="1">Uncharacterized protein</fullName>
    </submittedName>
</protein>
<proteinExistence type="predicted"/>
<evidence type="ECO:0000313" key="1">
    <source>
        <dbReference type="EnsemblMetazoa" id="G27386.5:cds"/>
    </source>
</evidence>
<keyword evidence="2" id="KW-1185">Reference proteome</keyword>
<dbReference type="EnsemblMetazoa" id="G27386.5">
    <property type="protein sequence ID" value="G27386.5:cds"/>
    <property type="gene ID" value="G27386"/>
</dbReference>